<accession>A0A9P7VSE5</accession>
<dbReference type="OrthoDB" id="3221808at2759"/>
<comment type="caution">
    <text evidence="3">The sequence shown here is derived from an EMBL/GenBank/DDBJ whole genome shotgun (WGS) entry which is preliminary data.</text>
</comment>
<dbReference type="RefSeq" id="XP_043038639.1">
    <property type="nucleotide sequence ID" value="XM_043180073.1"/>
</dbReference>
<keyword evidence="4" id="KW-1185">Reference proteome</keyword>
<proteinExistence type="predicted"/>
<feature type="transmembrane region" description="Helical" evidence="1">
    <location>
        <begin position="125"/>
        <end position="147"/>
    </location>
</feature>
<dbReference type="AlphaFoldDB" id="A0A9P7VSE5"/>
<dbReference type="EMBL" id="MU250538">
    <property type="protein sequence ID" value="KAG7445139.1"/>
    <property type="molecule type" value="Genomic_DNA"/>
</dbReference>
<feature type="domain" description="DUF6535" evidence="2">
    <location>
        <begin position="100"/>
        <end position="149"/>
    </location>
</feature>
<evidence type="ECO:0000313" key="4">
    <source>
        <dbReference type="Proteomes" id="UP000812287"/>
    </source>
</evidence>
<sequence length="214" mass="24610">MVLVCLTAEHMNAQERQRIIATVWRIQPHTRQPTVTWLGGALLLVRPQVHRHQWLLYLRQAVSPSAGLFLETGDATSQFTSTTAQGPRLRAGTDVKLTLWDFYDHEARASDKDVLKHWHDDMRTLLIVACLLSAVQIAFIIEFYVGLKPVRLHEPSTPSALPRSDDLVEQADVRYDFALFWHRAYRDRVSSDVESDTFDSACSVWRAEAWRDRV</sequence>
<protein>
    <recommendedName>
        <fullName evidence="2">DUF6535 domain-containing protein</fullName>
    </recommendedName>
</protein>
<reference evidence="3" key="1">
    <citation type="submission" date="2020-11" db="EMBL/GenBank/DDBJ databases">
        <title>Adaptations for nitrogen fixation in a non-lichenized fungal sporocarp promotes dispersal by wood-feeding termites.</title>
        <authorList>
            <consortium name="DOE Joint Genome Institute"/>
            <person name="Koch R.A."/>
            <person name="Yoon G."/>
            <person name="Arayal U."/>
            <person name="Lail K."/>
            <person name="Amirebrahimi M."/>
            <person name="Labutti K."/>
            <person name="Lipzen A."/>
            <person name="Riley R."/>
            <person name="Barry K."/>
            <person name="Henrissat B."/>
            <person name="Grigoriev I.V."/>
            <person name="Herr J.R."/>
            <person name="Aime M.C."/>
        </authorList>
    </citation>
    <scope>NUCLEOTIDE SEQUENCE</scope>
    <source>
        <strain evidence="3">MCA 3950</strain>
    </source>
</reference>
<evidence type="ECO:0000256" key="1">
    <source>
        <dbReference type="SAM" id="Phobius"/>
    </source>
</evidence>
<keyword evidence="1" id="KW-0812">Transmembrane</keyword>
<keyword evidence="1" id="KW-1133">Transmembrane helix</keyword>
<evidence type="ECO:0000313" key="3">
    <source>
        <dbReference type="EMBL" id="KAG7445139.1"/>
    </source>
</evidence>
<evidence type="ECO:0000259" key="2">
    <source>
        <dbReference type="Pfam" id="PF20153"/>
    </source>
</evidence>
<dbReference type="InterPro" id="IPR045338">
    <property type="entry name" value="DUF6535"/>
</dbReference>
<dbReference type="Pfam" id="PF20153">
    <property type="entry name" value="DUF6535"/>
    <property type="match status" value="1"/>
</dbReference>
<gene>
    <name evidence="3" type="ORF">BT62DRAFT_211884</name>
</gene>
<dbReference type="Proteomes" id="UP000812287">
    <property type="component" value="Unassembled WGS sequence"/>
</dbReference>
<dbReference type="GeneID" id="66102369"/>
<organism evidence="3 4">
    <name type="scientific">Guyanagaster necrorhizus</name>
    <dbReference type="NCBI Taxonomy" id="856835"/>
    <lineage>
        <taxon>Eukaryota</taxon>
        <taxon>Fungi</taxon>
        <taxon>Dikarya</taxon>
        <taxon>Basidiomycota</taxon>
        <taxon>Agaricomycotina</taxon>
        <taxon>Agaricomycetes</taxon>
        <taxon>Agaricomycetidae</taxon>
        <taxon>Agaricales</taxon>
        <taxon>Marasmiineae</taxon>
        <taxon>Physalacriaceae</taxon>
        <taxon>Guyanagaster</taxon>
    </lineage>
</organism>
<name>A0A9P7VSE5_9AGAR</name>
<keyword evidence="1" id="KW-0472">Membrane</keyword>